<dbReference type="InterPro" id="IPR005532">
    <property type="entry name" value="SUMF_dom"/>
</dbReference>
<name>A0ABV4CQR7_9PSEU</name>
<sequence>MSNADYARFVAATGHAAPQHWVDGQSRPELAQHPVVFVTSKDACASWAGKQVPTAQQWEKAARGTRRNVFPWGDQRTPAKCNVQENGVGATTPVGRYQSGVSPYGVYDLCGRIDSRSPGAEGRGVDEPVRPVRAAVVQRRGRATMCDDDTGLRCAVPADELRKLLGH</sequence>
<dbReference type="EMBL" id="JBGEHV010000052">
    <property type="protein sequence ID" value="MEY8042277.1"/>
    <property type="molecule type" value="Genomic_DNA"/>
</dbReference>
<keyword evidence="3" id="KW-1185">Reference proteome</keyword>
<feature type="domain" description="Sulfatase-modifying factor enzyme-like" evidence="1">
    <location>
        <begin position="2"/>
        <end position="112"/>
    </location>
</feature>
<proteinExistence type="predicted"/>
<protein>
    <submittedName>
        <fullName evidence="2">Formylglycine-generating enzyme family protein</fullName>
    </submittedName>
</protein>
<dbReference type="Gene3D" id="3.90.1580.10">
    <property type="entry name" value="paralog of FGE (formylglycine-generating enzyme)"/>
    <property type="match status" value="1"/>
</dbReference>
<evidence type="ECO:0000313" key="2">
    <source>
        <dbReference type="EMBL" id="MEY8042277.1"/>
    </source>
</evidence>
<dbReference type="PANTHER" id="PTHR23150">
    <property type="entry name" value="SULFATASE MODIFYING FACTOR 1, 2"/>
    <property type="match status" value="1"/>
</dbReference>
<dbReference type="PANTHER" id="PTHR23150:SF19">
    <property type="entry name" value="FORMYLGLYCINE-GENERATING ENZYME"/>
    <property type="match status" value="1"/>
</dbReference>
<organism evidence="2 3">
    <name type="scientific">Saccharopolyspora cebuensis</name>
    <dbReference type="NCBI Taxonomy" id="418759"/>
    <lineage>
        <taxon>Bacteria</taxon>
        <taxon>Bacillati</taxon>
        <taxon>Actinomycetota</taxon>
        <taxon>Actinomycetes</taxon>
        <taxon>Pseudonocardiales</taxon>
        <taxon>Pseudonocardiaceae</taxon>
        <taxon>Saccharopolyspora</taxon>
    </lineage>
</organism>
<dbReference type="Proteomes" id="UP001564626">
    <property type="component" value="Unassembled WGS sequence"/>
</dbReference>
<accession>A0ABV4CQR7</accession>
<evidence type="ECO:0000313" key="3">
    <source>
        <dbReference type="Proteomes" id="UP001564626"/>
    </source>
</evidence>
<comment type="caution">
    <text evidence="2">The sequence shown here is derived from an EMBL/GenBank/DDBJ whole genome shotgun (WGS) entry which is preliminary data.</text>
</comment>
<reference evidence="2 3" key="1">
    <citation type="submission" date="2024-08" db="EMBL/GenBank/DDBJ databases">
        <title>Genome mining of Saccharopolyspora cebuensis PGLac3 from Nigerian medicinal plant.</title>
        <authorList>
            <person name="Ezeobiora C.E."/>
            <person name="Igbokwe N.H."/>
            <person name="Amin D.H."/>
            <person name="Mendie U.E."/>
        </authorList>
    </citation>
    <scope>NUCLEOTIDE SEQUENCE [LARGE SCALE GENOMIC DNA]</scope>
    <source>
        <strain evidence="2 3">PGLac3</strain>
    </source>
</reference>
<dbReference type="Pfam" id="PF03781">
    <property type="entry name" value="FGE-sulfatase"/>
    <property type="match status" value="1"/>
</dbReference>
<dbReference type="InterPro" id="IPR042095">
    <property type="entry name" value="SUMF_sf"/>
</dbReference>
<dbReference type="RefSeq" id="WP_345359197.1">
    <property type="nucleotide sequence ID" value="NZ_BAABII010000004.1"/>
</dbReference>
<dbReference type="InterPro" id="IPR051043">
    <property type="entry name" value="Sulfatase_Mod_Factor_Kinase"/>
</dbReference>
<dbReference type="InterPro" id="IPR016187">
    <property type="entry name" value="CTDL_fold"/>
</dbReference>
<dbReference type="SUPFAM" id="SSF56436">
    <property type="entry name" value="C-type lectin-like"/>
    <property type="match status" value="1"/>
</dbReference>
<evidence type="ECO:0000259" key="1">
    <source>
        <dbReference type="Pfam" id="PF03781"/>
    </source>
</evidence>
<gene>
    <name evidence="2" type="ORF">AB8O55_22925</name>
</gene>